<sequence length="113" mass="12254">MSGVWSSYLGTDEGNGAAGARKQQPRRHEAQGSGGSYQALEQPQIERPPPSRDYQRDGRRVSRLSPENQELLGAGPEYYRESVYSSASMPLGIWSEPKGNLAISSTASQATVL</sequence>
<evidence type="ECO:0000313" key="2">
    <source>
        <dbReference type="EMBL" id="KAF5330217.1"/>
    </source>
</evidence>
<organism evidence="2 3">
    <name type="scientific">Ephemerocybe angulata</name>
    <dbReference type="NCBI Taxonomy" id="980116"/>
    <lineage>
        <taxon>Eukaryota</taxon>
        <taxon>Fungi</taxon>
        <taxon>Dikarya</taxon>
        <taxon>Basidiomycota</taxon>
        <taxon>Agaricomycotina</taxon>
        <taxon>Agaricomycetes</taxon>
        <taxon>Agaricomycetidae</taxon>
        <taxon>Agaricales</taxon>
        <taxon>Agaricineae</taxon>
        <taxon>Psathyrellaceae</taxon>
        <taxon>Ephemerocybe</taxon>
    </lineage>
</organism>
<dbReference type="AlphaFoldDB" id="A0A8H5BXJ6"/>
<protein>
    <submittedName>
        <fullName evidence="2">Uncharacterized protein</fullName>
    </submittedName>
</protein>
<dbReference type="Proteomes" id="UP000541558">
    <property type="component" value="Unassembled WGS sequence"/>
</dbReference>
<reference evidence="2 3" key="1">
    <citation type="journal article" date="2020" name="ISME J.">
        <title>Uncovering the hidden diversity of litter-decomposition mechanisms in mushroom-forming fungi.</title>
        <authorList>
            <person name="Floudas D."/>
            <person name="Bentzer J."/>
            <person name="Ahren D."/>
            <person name="Johansson T."/>
            <person name="Persson P."/>
            <person name="Tunlid A."/>
        </authorList>
    </citation>
    <scope>NUCLEOTIDE SEQUENCE [LARGE SCALE GENOMIC DNA]</scope>
    <source>
        <strain evidence="2 3">CBS 175.51</strain>
    </source>
</reference>
<evidence type="ECO:0000256" key="1">
    <source>
        <dbReference type="SAM" id="MobiDB-lite"/>
    </source>
</evidence>
<dbReference type="EMBL" id="JAACJK010000116">
    <property type="protein sequence ID" value="KAF5330217.1"/>
    <property type="molecule type" value="Genomic_DNA"/>
</dbReference>
<accession>A0A8H5BXJ6</accession>
<feature type="compositionally biased region" description="Basic and acidic residues" evidence="1">
    <location>
        <begin position="49"/>
        <end position="60"/>
    </location>
</feature>
<evidence type="ECO:0000313" key="3">
    <source>
        <dbReference type="Proteomes" id="UP000541558"/>
    </source>
</evidence>
<name>A0A8H5BXJ6_9AGAR</name>
<proteinExistence type="predicted"/>
<comment type="caution">
    <text evidence="2">The sequence shown here is derived from an EMBL/GenBank/DDBJ whole genome shotgun (WGS) entry which is preliminary data.</text>
</comment>
<keyword evidence="3" id="KW-1185">Reference proteome</keyword>
<feature type="region of interest" description="Disordered" evidence="1">
    <location>
        <begin position="1"/>
        <end position="77"/>
    </location>
</feature>
<gene>
    <name evidence="2" type="ORF">D9611_010611</name>
</gene>